<evidence type="ECO:0000256" key="2">
    <source>
        <dbReference type="ARBA" id="ARBA00022803"/>
    </source>
</evidence>
<accession>A0A9P5PT98</accession>
<gene>
    <name evidence="3" type="ORF">BDP27DRAFT_1447972</name>
</gene>
<dbReference type="SMART" id="SM00028">
    <property type="entry name" value="TPR"/>
    <property type="match status" value="3"/>
</dbReference>
<sequence>MADEVKRLKDKGNAFFVKKDYIKTASLYSDAILLDENNAILYANRAACRLALADYMNALDDAKKATEINPSYAKGWSRGAAILEAMDEYLSAGKRYQKAIDILSSIQSPTEIELKLKRECEDKFSYVCQAAQRPKDIPEASTTFSLDDSEGMTPWQAALVAIPELVASNTFSSAFSIHFADVDFTHGLKDLKFMQRTEVGDKTQTRCRTGVLRDISNAIMRDSREFRMEDPHLLIRLTHQIECERNAWKGFPFVSGPEALQKMAMERLKKEGWYNLRPVLSVHVRHSIMMAFLTHKVTSNYVFGIELVRNALNFLTWGRKVWKNVPRDNRGTIFDIPFRRGVWNLYLDLLMAALGTDGRNISLLETLFEEAEAVIKDIDENTLEACSVELPDPGYALSFFSNITANAHASKAFYHATMGRIGQDGHENPKTIEGHFKSAMNLYIQAADYLPEDDENHPWFLSCAYNFMESSNVPASRVMKVLERIRLALPKMEKIWWQNARAPKPTWRSTYARLMKIEEHAKSLIAEKIMTLKGPFAWKAMEGISGEVSGPPPMSKEERKI</sequence>
<dbReference type="PANTHER" id="PTHR22904">
    <property type="entry name" value="TPR REPEAT CONTAINING PROTEIN"/>
    <property type="match status" value="1"/>
</dbReference>
<dbReference type="AlphaFoldDB" id="A0A9P5PT98"/>
<dbReference type="Proteomes" id="UP000772434">
    <property type="component" value="Unassembled WGS sequence"/>
</dbReference>
<dbReference type="SUPFAM" id="SSF48452">
    <property type="entry name" value="TPR-like"/>
    <property type="match status" value="1"/>
</dbReference>
<dbReference type="GO" id="GO:0051879">
    <property type="term" value="F:Hsp90 protein binding"/>
    <property type="evidence" value="ECO:0007669"/>
    <property type="project" value="TreeGrafter"/>
</dbReference>
<keyword evidence="2" id="KW-0802">TPR repeat</keyword>
<keyword evidence="1" id="KW-0677">Repeat</keyword>
<name>A0A9P5PT98_9AGAR</name>
<evidence type="ECO:0000256" key="1">
    <source>
        <dbReference type="ARBA" id="ARBA00022737"/>
    </source>
</evidence>
<evidence type="ECO:0000313" key="3">
    <source>
        <dbReference type="EMBL" id="KAF9068934.1"/>
    </source>
</evidence>
<organism evidence="3 4">
    <name type="scientific">Rhodocollybia butyracea</name>
    <dbReference type="NCBI Taxonomy" id="206335"/>
    <lineage>
        <taxon>Eukaryota</taxon>
        <taxon>Fungi</taxon>
        <taxon>Dikarya</taxon>
        <taxon>Basidiomycota</taxon>
        <taxon>Agaricomycotina</taxon>
        <taxon>Agaricomycetes</taxon>
        <taxon>Agaricomycetidae</taxon>
        <taxon>Agaricales</taxon>
        <taxon>Marasmiineae</taxon>
        <taxon>Omphalotaceae</taxon>
        <taxon>Rhodocollybia</taxon>
    </lineage>
</organism>
<dbReference type="OrthoDB" id="2423701at2759"/>
<dbReference type="PANTHER" id="PTHR22904:SF523">
    <property type="entry name" value="STRESS-INDUCED-PHOSPHOPROTEIN 1"/>
    <property type="match status" value="1"/>
</dbReference>
<comment type="caution">
    <text evidence="3">The sequence shown here is derived from an EMBL/GenBank/DDBJ whole genome shotgun (WGS) entry which is preliminary data.</text>
</comment>
<reference evidence="3" key="1">
    <citation type="submission" date="2020-11" db="EMBL/GenBank/DDBJ databases">
        <authorList>
            <consortium name="DOE Joint Genome Institute"/>
            <person name="Ahrendt S."/>
            <person name="Riley R."/>
            <person name="Andreopoulos W."/>
            <person name="Labutti K."/>
            <person name="Pangilinan J."/>
            <person name="Ruiz-Duenas F.J."/>
            <person name="Barrasa J.M."/>
            <person name="Sanchez-Garcia M."/>
            <person name="Camarero S."/>
            <person name="Miyauchi S."/>
            <person name="Serrano A."/>
            <person name="Linde D."/>
            <person name="Babiker R."/>
            <person name="Drula E."/>
            <person name="Ayuso-Fernandez I."/>
            <person name="Pacheco R."/>
            <person name="Padilla G."/>
            <person name="Ferreira P."/>
            <person name="Barriuso J."/>
            <person name="Kellner H."/>
            <person name="Castanera R."/>
            <person name="Alfaro M."/>
            <person name="Ramirez L."/>
            <person name="Pisabarro A.G."/>
            <person name="Kuo A."/>
            <person name="Tritt A."/>
            <person name="Lipzen A."/>
            <person name="He G."/>
            <person name="Yan M."/>
            <person name="Ng V."/>
            <person name="Cullen D."/>
            <person name="Martin F."/>
            <person name="Rosso M.-N."/>
            <person name="Henrissat B."/>
            <person name="Hibbett D."/>
            <person name="Martinez A.T."/>
            <person name="Grigoriev I.V."/>
        </authorList>
    </citation>
    <scope>NUCLEOTIDE SEQUENCE</scope>
    <source>
        <strain evidence="3">AH 40177</strain>
    </source>
</reference>
<dbReference type="InterPro" id="IPR019734">
    <property type="entry name" value="TPR_rpt"/>
</dbReference>
<keyword evidence="4" id="KW-1185">Reference proteome</keyword>
<proteinExistence type="predicted"/>
<dbReference type="EMBL" id="JADNRY010000055">
    <property type="protein sequence ID" value="KAF9068934.1"/>
    <property type="molecule type" value="Genomic_DNA"/>
</dbReference>
<dbReference type="Gene3D" id="1.25.40.10">
    <property type="entry name" value="Tetratricopeptide repeat domain"/>
    <property type="match status" value="1"/>
</dbReference>
<protein>
    <submittedName>
        <fullName evidence="3">Uncharacterized protein</fullName>
    </submittedName>
</protein>
<dbReference type="InterPro" id="IPR011990">
    <property type="entry name" value="TPR-like_helical_dom_sf"/>
</dbReference>
<evidence type="ECO:0000313" key="4">
    <source>
        <dbReference type="Proteomes" id="UP000772434"/>
    </source>
</evidence>